<organism evidence="2 3">
    <name type="scientific">Nocardioides malaquae</name>
    <dbReference type="NCBI Taxonomy" id="2773426"/>
    <lineage>
        <taxon>Bacteria</taxon>
        <taxon>Bacillati</taxon>
        <taxon>Actinomycetota</taxon>
        <taxon>Actinomycetes</taxon>
        <taxon>Propionibacteriales</taxon>
        <taxon>Nocardioidaceae</taxon>
        <taxon>Nocardioides</taxon>
    </lineage>
</organism>
<evidence type="ECO:0000256" key="1">
    <source>
        <dbReference type="SAM" id="MobiDB-lite"/>
    </source>
</evidence>
<accession>A0ABR9RSN4</accession>
<dbReference type="Proteomes" id="UP000756387">
    <property type="component" value="Unassembled WGS sequence"/>
</dbReference>
<sequence>MADERGEPSTLVASIDDDAKGRWQITTETGSTYVVDLDQRVITRVPELRALRHDHESLLLHRVIEARVGDTGCFLVQVRSDGVPTLRLTSHVTPIRPAPAWRRSEVGQWAPRVTAPFHHNKQPMSIGHDCRRPTCHHSPAPSDTQ</sequence>
<proteinExistence type="predicted"/>
<dbReference type="RefSeq" id="WP_193637509.1">
    <property type="nucleotide sequence ID" value="NZ_JADCSA010000004.1"/>
</dbReference>
<keyword evidence="3" id="KW-1185">Reference proteome</keyword>
<feature type="region of interest" description="Disordered" evidence="1">
    <location>
        <begin position="118"/>
        <end position="145"/>
    </location>
</feature>
<name>A0ABR9RSN4_9ACTN</name>
<dbReference type="EMBL" id="JADCSA010000004">
    <property type="protein sequence ID" value="MBE7324182.1"/>
    <property type="molecule type" value="Genomic_DNA"/>
</dbReference>
<evidence type="ECO:0000313" key="3">
    <source>
        <dbReference type="Proteomes" id="UP000756387"/>
    </source>
</evidence>
<gene>
    <name evidence="2" type="ORF">IEQ44_05915</name>
</gene>
<protein>
    <submittedName>
        <fullName evidence="2">Uncharacterized protein</fullName>
    </submittedName>
</protein>
<reference evidence="2 3" key="1">
    <citation type="submission" date="2020-10" db="EMBL/GenBank/DDBJ databases">
        <title>Nocardioides sp. isolated from sludge.</title>
        <authorList>
            <person name="Zhang X."/>
        </authorList>
    </citation>
    <scope>NUCLEOTIDE SEQUENCE [LARGE SCALE GENOMIC DNA]</scope>
    <source>
        <strain evidence="2 3">Y6</strain>
    </source>
</reference>
<comment type="caution">
    <text evidence="2">The sequence shown here is derived from an EMBL/GenBank/DDBJ whole genome shotgun (WGS) entry which is preliminary data.</text>
</comment>
<evidence type="ECO:0000313" key="2">
    <source>
        <dbReference type="EMBL" id="MBE7324182.1"/>
    </source>
</evidence>